<feature type="transmembrane region" description="Helical" evidence="1">
    <location>
        <begin position="356"/>
        <end position="378"/>
    </location>
</feature>
<keyword evidence="3" id="KW-1185">Reference proteome</keyword>
<sequence length="523" mass="56041">MAGALDIFLDNPILTKHARSRLRRNRVLPWSIVVVTLCGIICWVFYQRNGLLGTAPLTLVVTLQVVTLVFAGAGEIGGAVGGARESGILDFHRVSPVPPIWLAVGFFFGAPLLQYWLTLLTIPFAVFLAAVGPAGWQGLLVFEAPLLLAAWLVHTLTLLGAMISKKPKAGNRGMIGLVFLGLFLGQGLFFGIQYMLFDLAGTMAKIRFFGAPVPWMLLVVAYEAILIGFLFIPSVRRMRSDRAHLYTKPQAIAFLATITTLVLGVIWTLRGYDSLVVVLLYALTLVAILLAVTITPDRSEYIKGLRRAEREGRKRPSPWSDAGANRIPLFVLCAIVLIGTTIAWEAIEGRQVAGNSAYSQTIAIGVLTVAYVGLGLQAAQLFMRKHGQTLFVLFLFFAWLVPLVVGGGLAASQFAPQAALTVTALSPLAGIVISSGAVQDPGPAFNADPGPARLAAVGSALTFAFLFHFLLDVVQRRLDRAVRSAASLRLPDPFDDILGIPGAEKAPELAAPGGRVARAGEKG</sequence>
<protein>
    <submittedName>
        <fullName evidence="2">Uncharacterized protein</fullName>
    </submittedName>
</protein>
<dbReference type="OrthoDB" id="244332at2"/>
<comment type="caution">
    <text evidence="2">The sequence shown here is derived from an EMBL/GenBank/DDBJ whole genome shotgun (WGS) entry which is preliminary data.</text>
</comment>
<feature type="transmembrane region" description="Helical" evidence="1">
    <location>
        <begin position="175"/>
        <end position="196"/>
    </location>
</feature>
<keyword evidence="1" id="KW-0812">Transmembrane</keyword>
<feature type="transmembrane region" description="Helical" evidence="1">
    <location>
        <begin position="27"/>
        <end position="46"/>
    </location>
</feature>
<feature type="transmembrane region" description="Helical" evidence="1">
    <location>
        <begin position="58"/>
        <end position="80"/>
    </location>
</feature>
<feature type="transmembrane region" description="Helical" evidence="1">
    <location>
        <begin position="323"/>
        <end position="344"/>
    </location>
</feature>
<gene>
    <name evidence="2" type="ORF">TsocGM_16045</name>
</gene>
<accession>A0A432MHB3</accession>
<feature type="transmembrane region" description="Helical" evidence="1">
    <location>
        <begin position="390"/>
        <end position="411"/>
    </location>
</feature>
<dbReference type="RefSeq" id="WP_126726480.1">
    <property type="nucleotide sequence ID" value="NZ_RYZH01000031.1"/>
</dbReference>
<feature type="transmembrane region" description="Helical" evidence="1">
    <location>
        <begin position="144"/>
        <end position="163"/>
    </location>
</feature>
<dbReference type="Proteomes" id="UP000280296">
    <property type="component" value="Unassembled WGS sequence"/>
</dbReference>
<feature type="transmembrane region" description="Helical" evidence="1">
    <location>
        <begin position="275"/>
        <end position="296"/>
    </location>
</feature>
<keyword evidence="1" id="KW-1133">Transmembrane helix</keyword>
<evidence type="ECO:0000313" key="3">
    <source>
        <dbReference type="Proteomes" id="UP000280296"/>
    </source>
</evidence>
<keyword evidence="1" id="KW-0472">Membrane</keyword>
<feature type="transmembrane region" description="Helical" evidence="1">
    <location>
        <begin position="208"/>
        <end position="232"/>
    </location>
</feature>
<reference evidence="2 3" key="1">
    <citation type="submission" date="2018-12" db="EMBL/GenBank/DDBJ databases">
        <authorList>
            <person name="Toschakov S.V."/>
        </authorList>
    </citation>
    <scope>NUCLEOTIDE SEQUENCE [LARGE SCALE GENOMIC DNA]</scope>
    <source>
        <strain evidence="2 3">GM2012</strain>
    </source>
</reference>
<feature type="transmembrane region" description="Helical" evidence="1">
    <location>
        <begin position="100"/>
        <end position="132"/>
    </location>
</feature>
<proteinExistence type="predicted"/>
<feature type="transmembrane region" description="Helical" evidence="1">
    <location>
        <begin position="454"/>
        <end position="474"/>
    </location>
</feature>
<reference evidence="2 3" key="2">
    <citation type="submission" date="2019-01" db="EMBL/GenBank/DDBJ databases">
        <title>Tautonia sociabilis, a novel thermotolerant planctomycete of Isosphaeraceae family, isolated from a 4000 m deep subterranean habitat.</title>
        <authorList>
            <person name="Kovaleva O.L."/>
            <person name="Elcheninov A.G."/>
            <person name="Van Heerden E."/>
            <person name="Toshchakov S.V."/>
            <person name="Novikov A."/>
            <person name="Bonch-Osmolovskaya E.A."/>
            <person name="Kublanov I.V."/>
        </authorList>
    </citation>
    <scope>NUCLEOTIDE SEQUENCE [LARGE SCALE GENOMIC DNA]</scope>
    <source>
        <strain evidence="2 3">GM2012</strain>
    </source>
</reference>
<name>A0A432MHB3_9BACT</name>
<evidence type="ECO:0000256" key="1">
    <source>
        <dbReference type="SAM" id="Phobius"/>
    </source>
</evidence>
<dbReference type="AlphaFoldDB" id="A0A432MHB3"/>
<dbReference type="EMBL" id="RYZH01000031">
    <property type="protein sequence ID" value="RUL86482.1"/>
    <property type="molecule type" value="Genomic_DNA"/>
</dbReference>
<feature type="transmembrane region" description="Helical" evidence="1">
    <location>
        <begin position="252"/>
        <end position="269"/>
    </location>
</feature>
<organism evidence="2 3">
    <name type="scientific">Tautonia sociabilis</name>
    <dbReference type="NCBI Taxonomy" id="2080755"/>
    <lineage>
        <taxon>Bacteria</taxon>
        <taxon>Pseudomonadati</taxon>
        <taxon>Planctomycetota</taxon>
        <taxon>Planctomycetia</taxon>
        <taxon>Isosphaerales</taxon>
        <taxon>Isosphaeraceae</taxon>
        <taxon>Tautonia</taxon>
    </lineage>
</organism>
<evidence type="ECO:0000313" key="2">
    <source>
        <dbReference type="EMBL" id="RUL86482.1"/>
    </source>
</evidence>